<evidence type="ECO:0000256" key="1">
    <source>
        <dbReference type="SAM" id="SignalP"/>
    </source>
</evidence>
<organism evidence="3 4">
    <name type="scientific">Discina gigas</name>
    <dbReference type="NCBI Taxonomy" id="1032678"/>
    <lineage>
        <taxon>Eukaryota</taxon>
        <taxon>Fungi</taxon>
        <taxon>Dikarya</taxon>
        <taxon>Ascomycota</taxon>
        <taxon>Pezizomycotina</taxon>
        <taxon>Pezizomycetes</taxon>
        <taxon>Pezizales</taxon>
        <taxon>Discinaceae</taxon>
        <taxon>Discina</taxon>
    </lineage>
</organism>
<feature type="signal peptide" evidence="1">
    <location>
        <begin position="1"/>
        <end position="19"/>
    </location>
</feature>
<dbReference type="InterPro" id="IPR018620">
    <property type="entry name" value="Ubiquitin3-bd_protein_But2_C"/>
</dbReference>
<evidence type="ECO:0000313" key="4">
    <source>
        <dbReference type="Proteomes" id="UP001447188"/>
    </source>
</evidence>
<dbReference type="EMBL" id="JBBBZM010000028">
    <property type="protein sequence ID" value="KAL0637933.1"/>
    <property type="molecule type" value="Genomic_DNA"/>
</dbReference>
<sequence length="188" mass="19690">MKAAIFTSALCIFSGFVSSLAVPAPDADASAIEARAVTTIQPSLIITIEEANPDTAFGPTSVAVVSKINGSSSIQSLIQYNFPAGYSGLSCRFDFSNPITASGTKKVQLFTVGGRQITPTDTFNNRPFRNEFLGTFNAVTGPPSTVWDGSAPTWPCPATAVTLGFEAVPEGDNDHVHWGTSSLVIVVS</sequence>
<dbReference type="Pfam" id="PF09792">
    <property type="entry name" value="But2"/>
    <property type="match status" value="1"/>
</dbReference>
<name>A0ABR3GPS0_9PEZI</name>
<evidence type="ECO:0000313" key="3">
    <source>
        <dbReference type="EMBL" id="KAL0637933.1"/>
    </source>
</evidence>
<accession>A0ABR3GPS0</accession>
<evidence type="ECO:0000259" key="2">
    <source>
        <dbReference type="Pfam" id="PF09792"/>
    </source>
</evidence>
<feature type="domain" description="Ubiquitin 3 binding protein But2 C-terminal" evidence="2">
    <location>
        <begin position="42"/>
        <end position="168"/>
    </location>
</feature>
<protein>
    <recommendedName>
        <fullName evidence="2">Ubiquitin 3 binding protein But2 C-terminal domain-containing protein</fullName>
    </recommendedName>
</protein>
<feature type="chain" id="PRO_5045871355" description="Ubiquitin 3 binding protein But2 C-terminal domain-containing protein" evidence="1">
    <location>
        <begin position="20"/>
        <end position="188"/>
    </location>
</feature>
<gene>
    <name evidence="3" type="ORF">Q9L58_003011</name>
</gene>
<comment type="caution">
    <text evidence="3">The sequence shown here is derived from an EMBL/GenBank/DDBJ whole genome shotgun (WGS) entry which is preliminary data.</text>
</comment>
<keyword evidence="1" id="KW-0732">Signal</keyword>
<dbReference type="Proteomes" id="UP001447188">
    <property type="component" value="Unassembled WGS sequence"/>
</dbReference>
<keyword evidence="4" id="KW-1185">Reference proteome</keyword>
<proteinExistence type="predicted"/>
<reference evidence="3 4" key="1">
    <citation type="submission" date="2024-02" db="EMBL/GenBank/DDBJ databases">
        <title>Discinaceae phylogenomics.</title>
        <authorList>
            <person name="Dirks A.C."/>
            <person name="James T.Y."/>
        </authorList>
    </citation>
    <scope>NUCLEOTIDE SEQUENCE [LARGE SCALE GENOMIC DNA]</scope>
    <source>
        <strain evidence="3 4">ACD0624</strain>
    </source>
</reference>